<evidence type="ECO:0000313" key="2">
    <source>
        <dbReference type="EMBL" id="KAF7350849.1"/>
    </source>
</evidence>
<feature type="transmembrane region" description="Helical" evidence="1">
    <location>
        <begin position="46"/>
        <end position="67"/>
    </location>
</feature>
<feature type="transmembrane region" description="Helical" evidence="1">
    <location>
        <begin position="114"/>
        <end position="135"/>
    </location>
</feature>
<feature type="transmembrane region" description="Helical" evidence="1">
    <location>
        <begin position="74"/>
        <end position="98"/>
    </location>
</feature>
<protein>
    <submittedName>
        <fullName evidence="2">Uncharacterized protein</fullName>
    </submittedName>
</protein>
<evidence type="ECO:0000313" key="3">
    <source>
        <dbReference type="Proteomes" id="UP000623467"/>
    </source>
</evidence>
<accession>A0A8H6Y1T5</accession>
<name>A0A8H6Y1T5_9AGAR</name>
<comment type="caution">
    <text evidence="2">The sequence shown here is derived from an EMBL/GenBank/DDBJ whole genome shotgun (WGS) entry which is preliminary data.</text>
</comment>
<keyword evidence="3" id="KW-1185">Reference proteome</keyword>
<dbReference type="Proteomes" id="UP000623467">
    <property type="component" value="Unassembled WGS sequence"/>
</dbReference>
<feature type="transmembrane region" description="Helical" evidence="1">
    <location>
        <begin position="433"/>
        <end position="454"/>
    </location>
</feature>
<reference evidence="2" key="1">
    <citation type="submission" date="2020-05" db="EMBL/GenBank/DDBJ databases">
        <title>Mycena genomes resolve the evolution of fungal bioluminescence.</title>
        <authorList>
            <person name="Tsai I.J."/>
        </authorList>
    </citation>
    <scope>NUCLEOTIDE SEQUENCE</scope>
    <source>
        <strain evidence="2">160909Yilan</strain>
    </source>
</reference>
<keyword evidence="1" id="KW-0812">Transmembrane</keyword>
<dbReference type="EMBL" id="JACAZH010000014">
    <property type="protein sequence ID" value="KAF7350849.1"/>
    <property type="molecule type" value="Genomic_DNA"/>
</dbReference>
<organism evidence="2 3">
    <name type="scientific">Mycena sanguinolenta</name>
    <dbReference type="NCBI Taxonomy" id="230812"/>
    <lineage>
        <taxon>Eukaryota</taxon>
        <taxon>Fungi</taxon>
        <taxon>Dikarya</taxon>
        <taxon>Basidiomycota</taxon>
        <taxon>Agaricomycotina</taxon>
        <taxon>Agaricomycetes</taxon>
        <taxon>Agaricomycetidae</taxon>
        <taxon>Agaricales</taxon>
        <taxon>Marasmiineae</taxon>
        <taxon>Mycenaceae</taxon>
        <taxon>Mycena</taxon>
    </lineage>
</organism>
<keyword evidence="1" id="KW-0472">Membrane</keyword>
<dbReference type="AlphaFoldDB" id="A0A8H6Y1T5"/>
<evidence type="ECO:0000256" key="1">
    <source>
        <dbReference type="SAM" id="Phobius"/>
    </source>
</evidence>
<proteinExistence type="predicted"/>
<feature type="transmembrane region" description="Helical" evidence="1">
    <location>
        <begin position="183"/>
        <end position="206"/>
    </location>
</feature>
<keyword evidence="1" id="KW-1133">Transmembrane helix</keyword>
<sequence length="466" mass="51371">MFLSTFLFSPHARVWNLRLLLLGTLGVCAFLAVAFPSEKPQPMIPFFYLPWQILFPTLSCIFIHHVIFVINWPFCLAIVDLILNFLEIGGITVGFVFLDSWNPGNSQNDTVSTLLKFSCIPLGLSLVFSIIFRLATIVRSDGSHLVQRFAFLGACTRSNPPYTPTTILLNRSVARPLVRGESVIIILARALILSCIAVGIPIFGIYSMVISPINASVYTRSVATLPASGQLDSSPGNVTFLMVNFAWNASAALKLPPDDFSVNQVTVSAIQKHFNCSVTFEGNEERLVECPSVKWANLDEGSSISINLTIPAGYVVKVMPLPTRPTSTIDDFAPSELLQLPDPIPMISGSHLFGQLTWTQRNTLSRWVFGISTAFKPVFVADITGLQPFPSASTTETNDATLLLYHPYLSATKLQQDSSDVTPLSGFSTFGGFWTFVEGVFVLFFGANVMYFALGDAEHYYSWVWF</sequence>
<gene>
    <name evidence="2" type="ORF">MSAN_01647000</name>
</gene>